<dbReference type="RefSeq" id="WP_017675699.1">
    <property type="nucleotide sequence ID" value="NZ_JACFYX020000010.1"/>
</dbReference>
<keyword evidence="1" id="KW-0812">Transmembrane</keyword>
<feature type="domain" description="VTT" evidence="2">
    <location>
        <begin position="28"/>
        <end position="139"/>
    </location>
</feature>
<dbReference type="GO" id="GO:0005886">
    <property type="term" value="C:plasma membrane"/>
    <property type="evidence" value="ECO:0007669"/>
    <property type="project" value="UniProtKB-ARBA"/>
</dbReference>
<keyword evidence="1" id="KW-0472">Membrane</keyword>
<dbReference type="Pfam" id="PF09335">
    <property type="entry name" value="VTT_dom"/>
    <property type="match status" value="1"/>
</dbReference>
<proteinExistence type="predicted"/>
<dbReference type="PANTHER" id="PTHR42709:SF4">
    <property type="entry name" value="INNER MEMBRANE PROTEIN YQAA"/>
    <property type="match status" value="1"/>
</dbReference>
<keyword evidence="1" id="KW-1133">Transmembrane helix</keyword>
<feature type="transmembrane region" description="Helical" evidence="1">
    <location>
        <begin position="119"/>
        <end position="145"/>
    </location>
</feature>
<keyword evidence="4" id="KW-1185">Reference proteome</keyword>
<evidence type="ECO:0000256" key="1">
    <source>
        <dbReference type="SAM" id="Phobius"/>
    </source>
</evidence>
<evidence type="ECO:0000313" key="3">
    <source>
        <dbReference type="EMBL" id="MBG0838220.1"/>
    </source>
</evidence>
<dbReference type="EMBL" id="JACFYX010000036">
    <property type="protein sequence ID" value="MBG0838220.1"/>
    <property type="molecule type" value="Genomic_DNA"/>
</dbReference>
<sequence length="146" mass="16361">MWELSGYFGLFFAAFGAATLLPMQSEAVLVGLLLTDRYAAWALLAVATTGNVLGSALNWLLGRSIEHYRHKRWFPVSEGKLKKAQQAYHRFGRWSLLLSWVPIIGDPLTVVAGVMREPFWSFLLIVLLAKTTRYLALAAMTLGWFG</sequence>
<feature type="transmembrane region" description="Helical" evidence="1">
    <location>
        <begin position="91"/>
        <end position="113"/>
    </location>
</feature>
<comment type="caution">
    <text evidence="3">The sequence shown here is derived from an EMBL/GenBank/DDBJ whole genome shotgun (WGS) entry which is preliminary data.</text>
</comment>
<dbReference type="InterPro" id="IPR051311">
    <property type="entry name" value="DedA_domain"/>
</dbReference>
<dbReference type="InterPro" id="IPR032816">
    <property type="entry name" value="VTT_dom"/>
</dbReference>
<evidence type="ECO:0000313" key="4">
    <source>
        <dbReference type="Proteomes" id="UP000596932"/>
    </source>
</evidence>
<reference evidence="3" key="1">
    <citation type="submission" date="2020-07" db="EMBL/GenBank/DDBJ databases">
        <title>Pseudomonas chaetoceroseae sp. nov., a new member of the Pseudomonas oleovorans group isolated from a culture of Chaetoceros calcitrans.</title>
        <authorList>
            <person name="Girard L."/>
            <person name="Lood C."/>
            <person name="De Mot R."/>
            <person name="Baudart J."/>
        </authorList>
    </citation>
    <scope>NUCLEOTIDE SEQUENCE</scope>
    <source>
        <strain evidence="3">536</strain>
    </source>
</reference>
<organism evidence="3 4">
    <name type="scientific">Pseudomonas chaetocerotis</name>
    <dbReference type="NCBI Taxonomy" id="2758695"/>
    <lineage>
        <taxon>Bacteria</taxon>
        <taxon>Pseudomonadati</taxon>
        <taxon>Pseudomonadota</taxon>
        <taxon>Gammaproteobacteria</taxon>
        <taxon>Pseudomonadales</taxon>
        <taxon>Pseudomonadaceae</taxon>
        <taxon>Pseudomonas</taxon>
    </lineage>
</organism>
<name>A0A931D6K9_9PSED</name>
<evidence type="ECO:0000259" key="2">
    <source>
        <dbReference type="Pfam" id="PF09335"/>
    </source>
</evidence>
<dbReference type="PANTHER" id="PTHR42709">
    <property type="entry name" value="ALKALINE PHOSPHATASE LIKE PROTEIN"/>
    <property type="match status" value="1"/>
</dbReference>
<protein>
    <submittedName>
        <fullName evidence="3">DedA family protein</fullName>
    </submittedName>
</protein>
<gene>
    <name evidence="3" type="ORF">H3221_24180</name>
</gene>
<feature type="transmembrane region" description="Helical" evidence="1">
    <location>
        <begin position="37"/>
        <end position="61"/>
    </location>
</feature>
<dbReference type="Proteomes" id="UP000596932">
    <property type="component" value="Unassembled WGS sequence"/>
</dbReference>
<accession>A0A931D6K9</accession>
<dbReference type="AlphaFoldDB" id="A0A931D6K9"/>